<dbReference type="PeptideAtlas" id="A0A0G3IDQ3"/>
<dbReference type="EC" id="5.4.99.2" evidence="2"/>
<protein>
    <submittedName>
        <fullName evidence="2">Mutant methylmalonyl CoA mutase</fullName>
        <ecNumber evidence="2">5.4.99.2</ecNumber>
    </submittedName>
</protein>
<name>A0A0G3IDQ3_HUMAN</name>
<dbReference type="ChiTaRS" id="MUT">
    <property type="organism name" value="human"/>
</dbReference>
<evidence type="ECO:0000259" key="1">
    <source>
        <dbReference type="Pfam" id="PF01642"/>
    </source>
</evidence>
<dbReference type="GO" id="GO:0004494">
    <property type="term" value="F:methylmalonyl-CoA mutase activity"/>
    <property type="evidence" value="ECO:0007669"/>
    <property type="project" value="UniProtKB-EC"/>
</dbReference>
<dbReference type="EMBL" id="KR026957">
    <property type="protein sequence ID" value="AKK23340.1"/>
    <property type="molecule type" value="Genomic_DNA"/>
</dbReference>
<evidence type="ECO:0000313" key="2">
    <source>
        <dbReference type="EMBL" id="AKK23340.1"/>
    </source>
</evidence>
<dbReference type="AlphaFoldDB" id="A0A0G3IDQ3"/>
<keyword evidence="2" id="KW-0413">Isomerase</keyword>
<feature type="domain" description="Methylmalonyl-CoA mutase alpha/beta chain catalytic" evidence="1">
    <location>
        <begin position="1"/>
        <end position="22"/>
    </location>
</feature>
<feature type="non-terminal residue" evidence="2">
    <location>
        <position position="1"/>
    </location>
</feature>
<sequence>DPYNNIVRTAIEAMAAVLEGLSLCTQILLMKLWVCQL</sequence>
<organism evidence="2">
    <name type="scientific">Homo sapiens</name>
    <name type="common">Human</name>
    <dbReference type="NCBI Taxonomy" id="9606"/>
    <lineage>
        <taxon>Eukaryota</taxon>
        <taxon>Metazoa</taxon>
        <taxon>Chordata</taxon>
        <taxon>Craniata</taxon>
        <taxon>Vertebrata</taxon>
        <taxon>Euteleostomi</taxon>
        <taxon>Mammalia</taxon>
        <taxon>Eutheria</taxon>
        <taxon>Euarchontoglires</taxon>
        <taxon>Primates</taxon>
        <taxon>Haplorrhini</taxon>
        <taxon>Catarrhini</taxon>
        <taxon>Hominidae</taxon>
        <taxon>Homo</taxon>
    </lineage>
</organism>
<dbReference type="InterPro" id="IPR006099">
    <property type="entry name" value="MeMalonylCoA_mutase_a/b_cat"/>
</dbReference>
<accession>A0A0G3IDQ3</accession>
<dbReference type="GO" id="GO:0031419">
    <property type="term" value="F:cobalamin binding"/>
    <property type="evidence" value="ECO:0007669"/>
    <property type="project" value="InterPro"/>
</dbReference>
<dbReference type="Pfam" id="PF01642">
    <property type="entry name" value="MM_CoA_mutase"/>
    <property type="match status" value="1"/>
</dbReference>
<dbReference type="InterPro" id="IPR016176">
    <property type="entry name" value="Cbl-dep_enz_cat"/>
</dbReference>
<gene>
    <name evidence="2" type="primary">MUT</name>
</gene>
<proteinExistence type="predicted"/>
<dbReference type="SUPFAM" id="SSF51703">
    <property type="entry name" value="Cobalamin (vitamin B12)-dependent enzymes"/>
    <property type="match status" value="1"/>
</dbReference>
<reference evidence="2" key="1">
    <citation type="submission" date="2015-03" db="EMBL/GenBank/DDBJ databases">
        <title>Molecular, expression and structural analysis of methylmalonyl CoA mutase deficiency- Identification of a novel deletion mutation.</title>
        <authorList>
            <person name="Keyfi F."/>
            <person name="Sankian M."/>
            <person name="Moghaddasian M."/>
            <person name="Orolicki S."/>
            <person name="Varasteh A."/>
        </authorList>
    </citation>
    <scope>NUCLEOTIDE SEQUENCE</scope>
</reference>